<evidence type="ECO:0008006" key="2">
    <source>
        <dbReference type="Google" id="ProtNLM"/>
    </source>
</evidence>
<name>A0A383AVN6_9ZZZZ</name>
<dbReference type="EMBL" id="UINC01195458">
    <property type="protein sequence ID" value="SVE12036.1"/>
    <property type="molecule type" value="Genomic_DNA"/>
</dbReference>
<proteinExistence type="predicted"/>
<feature type="non-terminal residue" evidence="1">
    <location>
        <position position="76"/>
    </location>
</feature>
<protein>
    <recommendedName>
        <fullName evidence="2">Glycoside hydrolase family 3 N-terminal domain-containing protein</fullName>
    </recommendedName>
</protein>
<dbReference type="GO" id="GO:0004553">
    <property type="term" value="F:hydrolase activity, hydrolyzing O-glycosyl compounds"/>
    <property type="evidence" value="ECO:0007669"/>
    <property type="project" value="InterPro"/>
</dbReference>
<sequence length="76" mass="8113">VPPAARLVIEALRLDRWSSAQVQDRVQRALALGVGGFVIFGGEADAVKSLTDCMRREAGRPLLIGADLERGAGQQI</sequence>
<accession>A0A383AVN6</accession>
<dbReference type="Gene3D" id="3.20.20.300">
    <property type="entry name" value="Glycoside hydrolase, family 3, N-terminal domain"/>
    <property type="match status" value="1"/>
</dbReference>
<dbReference type="GO" id="GO:0005975">
    <property type="term" value="P:carbohydrate metabolic process"/>
    <property type="evidence" value="ECO:0007669"/>
    <property type="project" value="InterPro"/>
</dbReference>
<dbReference type="AlphaFoldDB" id="A0A383AVN6"/>
<gene>
    <name evidence="1" type="ORF">METZ01_LOCUS464890</name>
</gene>
<dbReference type="InterPro" id="IPR036962">
    <property type="entry name" value="Glyco_hydro_3_N_sf"/>
</dbReference>
<organism evidence="1">
    <name type="scientific">marine metagenome</name>
    <dbReference type="NCBI Taxonomy" id="408172"/>
    <lineage>
        <taxon>unclassified sequences</taxon>
        <taxon>metagenomes</taxon>
        <taxon>ecological metagenomes</taxon>
    </lineage>
</organism>
<feature type="non-terminal residue" evidence="1">
    <location>
        <position position="1"/>
    </location>
</feature>
<evidence type="ECO:0000313" key="1">
    <source>
        <dbReference type="EMBL" id="SVE12036.1"/>
    </source>
</evidence>
<reference evidence="1" key="1">
    <citation type="submission" date="2018-05" db="EMBL/GenBank/DDBJ databases">
        <authorList>
            <person name="Lanie J.A."/>
            <person name="Ng W.-L."/>
            <person name="Kazmierczak K.M."/>
            <person name="Andrzejewski T.M."/>
            <person name="Davidsen T.M."/>
            <person name="Wayne K.J."/>
            <person name="Tettelin H."/>
            <person name="Glass J.I."/>
            <person name="Rusch D."/>
            <person name="Podicherti R."/>
            <person name="Tsui H.-C.T."/>
            <person name="Winkler M.E."/>
        </authorList>
    </citation>
    <scope>NUCLEOTIDE SEQUENCE</scope>
</reference>